<dbReference type="CDD" id="cd03527">
    <property type="entry name" value="RuBisCO_small"/>
    <property type="match status" value="1"/>
</dbReference>
<comment type="subunit">
    <text evidence="7">Heterohexadecamer of 8 large and 8 small subunits.</text>
</comment>
<accession>B8LPE7</accession>
<evidence type="ECO:0000313" key="9">
    <source>
        <dbReference type="EMBL" id="ABR17527.1"/>
    </source>
</evidence>
<evidence type="ECO:0000259" key="8">
    <source>
        <dbReference type="SMART" id="SM00961"/>
    </source>
</evidence>
<keyword evidence="3" id="KW-0113">Calvin cycle</keyword>
<dbReference type="InterPro" id="IPR036385">
    <property type="entry name" value="RuBisCO_ssu_sf"/>
</dbReference>
<protein>
    <recommendedName>
        <fullName evidence="7">Ribulose bisphosphate carboxylase small subunit</fullName>
        <shortName evidence="7">RuBisCO small subunit</shortName>
    </recommendedName>
</protein>
<keyword evidence="1" id="KW-0150">Chloroplast</keyword>
<name>B8LPE7_PICSI</name>
<dbReference type="PRINTS" id="PR00152">
    <property type="entry name" value="RUBISCOSMALL"/>
</dbReference>
<evidence type="ECO:0000256" key="3">
    <source>
        <dbReference type="ARBA" id="ARBA00022567"/>
    </source>
</evidence>
<keyword evidence="6 7" id="KW-0120">Carbon dioxide fixation</keyword>
<evidence type="ECO:0000256" key="2">
    <source>
        <dbReference type="ARBA" id="ARBA00022531"/>
    </source>
</evidence>
<comment type="function">
    <text evidence="7">RuBisCO catalyzes two reactions: the carboxylation of D-ribulose 1,5-bisphosphate, the primary event in carbon dioxide fixation, as well as the oxidative fragmentation of the pentose substrate. Both reactions occur simultaneously and in competition at the same active site. Although the small subunit is not catalytic it is essential for maximal activity.</text>
</comment>
<evidence type="ECO:0000256" key="6">
    <source>
        <dbReference type="ARBA" id="ARBA00023300"/>
    </source>
</evidence>
<comment type="similarity">
    <text evidence="7">Belongs to the RuBisCO small chain family.</text>
</comment>
<evidence type="ECO:0000256" key="7">
    <source>
        <dbReference type="RuleBase" id="RU003627"/>
    </source>
</evidence>
<dbReference type="GO" id="GO:0019253">
    <property type="term" value="P:reductive pentose-phosphate cycle"/>
    <property type="evidence" value="ECO:0007669"/>
    <property type="project" value="UniProtKB-KW"/>
</dbReference>
<reference evidence="9" key="1">
    <citation type="submission" date="2007-06" db="EMBL/GenBank/DDBJ databases">
        <title>Full length cDNA sequences from Sitka Spruce (Picea sitchensis).</title>
        <authorList>
            <person name="Ralph S.G."/>
            <person name="Chun H.E."/>
            <person name="Liao N."/>
            <person name="Ali J."/>
            <person name="Reid K."/>
            <person name="Kolosova N."/>
            <person name="Cooper N."/>
            <person name="Cullis C."/>
            <person name="Jancsik S."/>
            <person name="Moore R."/>
            <person name="Mayo M."/>
            <person name="Wagner S."/>
            <person name="Holt R.A."/>
            <person name="Jones S.J.M."/>
            <person name="Marra M.A."/>
            <person name="Ritland C.E."/>
            <person name="Ritland K."/>
            <person name="Bohlmann J."/>
        </authorList>
    </citation>
    <scope>NUCLEOTIDE SEQUENCE</scope>
    <source>
        <tissue evidence="9">Green portion of the leader tissue</tissue>
    </source>
</reference>
<keyword evidence="5 7" id="KW-0601">Photorespiration</keyword>
<keyword evidence="2 7" id="KW-0602">Photosynthesis</keyword>
<organism evidence="9">
    <name type="scientific">Picea sitchensis</name>
    <name type="common">Sitka spruce</name>
    <name type="synonym">Pinus sitchensis</name>
    <dbReference type="NCBI Taxonomy" id="3332"/>
    <lineage>
        <taxon>Eukaryota</taxon>
        <taxon>Viridiplantae</taxon>
        <taxon>Streptophyta</taxon>
        <taxon>Embryophyta</taxon>
        <taxon>Tracheophyta</taxon>
        <taxon>Spermatophyta</taxon>
        <taxon>Pinopsida</taxon>
        <taxon>Pinidae</taxon>
        <taxon>Conifers I</taxon>
        <taxon>Pinales</taxon>
        <taxon>Pinaceae</taxon>
        <taxon>Picea</taxon>
    </lineage>
</organism>
<sequence>MASAIMSSAAAMAAVAAPLKTSNGNGSSSSGNVVSAFTGLKSTAQFPSSMKTNNAGAEWEQKTTSNGGRVRCMQVWPPYNNPKFETLSYLPRLTQEQLLKYGSTPGYYDGRYWVMWKLPMFGCTEASQVLNEVNECAKAYPKAFIRVIGFDNVRQVQCISFIVHKPEYN</sequence>
<dbReference type="Pfam" id="PF00101">
    <property type="entry name" value="RuBisCO_small"/>
    <property type="match status" value="1"/>
</dbReference>
<dbReference type="EMBL" id="EF677722">
    <property type="protein sequence ID" value="ABR17527.1"/>
    <property type="molecule type" value="mRNA"/>
</dbReference>
<proteinExistence type="evidence at transcript level"/>
<dbReference type="SUPFAM" id="SSF55239">
    <property type="entry name" value="RuBisCO, small subunit"/>
    <property type="match status" value="1"/>
</dbReference>
<dbReference type="PANTHER" id="PTHR31262:SF10">
    <property type="entry name" value="RIBULOSE BISPHOSPHATE CARBOXYLASE SMALL SUBUNIT 1A, CHLOROPLASTIC-RELATED"/>
    <property type="match status" value="1"/>
</dbReference>
<dbReference type="PANTHER" id="PTHR31262">
    <property type="entry name" value="RIBULOSE BISPHOSPHATE CARBOXYLASE SMALL CHAIN 1, CHLOROPLASTIC"/>
    <property type="match status" value="1"/>
</dbReference>
<evidence type="ECO:0000256" key="5">
    <source>
        <dbReference type="ARBA" id="ARBA00023238"/>
    </source>
</evidence>
<feature type="domain" description="Ribulose bisphosphate carboxylase small subunit" evidence="8">
    <location>
        <begin position="83"/>
        <end position="166"/>
    </location>
</feature>
<evidence type="ECO:0000256" key="4">
    <source>
        <dbReference type="ARBA" id="ARBA00022640"/>
    </source>
</evidence>
<dbReference type="InterPro" id="IPR024681">
    <property type="entry name" value="RuBisCO_ssu"/>
</dbReference>
<dbReference type="AlphaFoldDB" id="B8LPE7"/>
<keyword evidence="4 7" id="KW-0934">Plastid</keyword>
<dbReference type="Gene3D" id="3.30.190.10">
    <property type="entry name" value="Ribulose bisphosphate carboxylase, small subunit"/>
    <property type="match status" value="2"/>
</dbReference>
<evidence type="ECO:0000256" key="1">
    <source>
        <dbReference type="ARBA" id="ARBA00022528"/>
    </source>
</evidence>
<dbReference type="SMART" id="SM00961">
    <property type="entry name" value="RuBisCO_small"/>
    <property type="match status" value="1"/>
</dbReference>
<dbReference type="InterPro" id="IPR000894">
    <property type="entry name" value="RuBisCO_ssu_dom"/>
</dbReference>
<dbReference type="GO" id="GO:0009853">
    <property type="term" value="P:photorespiration"/>
    <property type="evidence" value="ECO:0007669"/>
    <property type="project" value="UniProtKB-UniRule"/>
</dbReference>